<keyword evidence="1" id="KW-0479">Metal-binding</keyword>
<feature type="zinc finger region" description="C3H1-type" evidence="1">
    <location>
        <begin position="4817"/>
        <end position="4844"/>
    </location>
</feature>
<dbReference type="GO" id="GO:0003723">
    <property type="term" value="F:RNA binding"/>
    <property type="evidence" value="ECO:0007669"/>
    <property type="project" value="InterPro"/>
</dbReference>
<feature type="compositionally biased region" description="Polar residues" evidence="2">
    <location>
        <begin position="2431"/>
        <end position="2440"/>
    </location>
</feature>
<accession>A0AAV2SBM5</accession>
<feature type="domain" description="C3H1-type" evidence="3">
    <location>
        <begin position="4817"/>
        <end position="4844"/>
    </location>
</feature>
<organism evidence="4 5">
    <name type="scientific">Meganyctiphanes norvegica</name>
    <name type="common">Northern krill</name>
    <name type="synonym">Thysanopoda norvegica</name>
    <dbReference type="NCBI Taxonomy" id="48144"/>
    <lineage>
        <taxon>Eukaryota</taxon>
        <taxon>Metazoa</taxon>
        <taxon>Ecdysozoa</taxon>
        <taxon>Arthropoda</taxon>
        <taxon>Crustacea</taxon>
        <taxon>Multicrustacea</taxon>
        <taxon>Malacostraca</taxon>
        <taxon>Eumalacostraca</taxon>
        <taxon>Eucarida</taxon>
        <taxon>Euphausiacea</taxon>
        <taxon>Euphausiidae</taxon>
        <taxon>Meganyctiphanes</taxon>
    </lineage>
</organism>
<feature type="region of interest" description="Disordered" evidence="2">
    <location>
        <begin position="4341"/>
        <end position="4650"/>
    </location>
</feature>
<feature type="compositionally biased region" description="Basic residues" evidence="2">
    <location>
        <begin position="4430"/>
        <end position="4451"/>
    </location>
</feature>
<dbReference type="PANTHER" id="PTHR46528:SF1">
    <property type="entry name" value="PROTEIN SON"/>
    <property type="match status" value="1"/>
</dbReference>
<proteinExistence type="predicted"/>
<feature type="compositionally biased region" description="Basic and acidic residues" evidence="2">
    <location>
        <begin position="253"/>
        <end position="266"/>
    </location>
</feature>
<evidence type="ECO:0000313" key="5">
    <source>
        <dbReference type="Proteomes" id="UP001497623"/>
    </source>
</evidence>
<feature type="compositionally biased region" description="Polar residues" evidence="2">
    <location>
        <begin position="791"/>
        <end position="802"/>
    </location>
</feature>
<feature type="region of interest" description="Disordered" evidence="2">
    <location>
        <begin position="1424"/>
        <end position="1444"/>
    </location>
</feature>
<dbReference type="InterPro" id="IPR032922">
    <property type="entry name" value="SON"/>
</dbReference>
<dbReference type="InterPro" id="IPR027417">
    <property type="entry name" value="P-loop_NTPase"/>
</dbReference>
<evidence type="ECO:0000259" key="3">
    <source>
        <dbReference type="PROSITE" id="PS50103"/>
    </source>
</evidence>
<feature type="region of interest" description="Disordered" evidence="2">
    <location>
        <begin position="1334"/>
        <end position="1355"/>
    </location>
</feature>
<feature type="compositionally biased region" description="Basic and acidic residues" evidence="2">
    <location>
        <begin position="1334"/>
        <end position="1343"/>
    </location>
</feature>
<feature type="compositionally biased region" description="Polar residues" evidence="2">
    <location>
        <begin position="2699"/>
        <end position="2708"/>
    </location>
</feature>
<feature type="region of interest" description="Disordered" evidence="2">
    <location>
        <begin position="2699"/>
        <end position="2718"/>
    </location>
</feature>
<feature type="region of interest" description="Disordered" evidence="2">
    <location>
        <begin position="2641"/>
        <end position="2674"/>
    </location>
</feature>
<name>A0AAV2SBM5_MEGNR</name>
<sequence>MASISSEHQFDHSYYISELKKSGVFKNDDQSSLSKIPNVTTGLVLAAKSIDLFNDQEILKWIRKGKKVSKEQQEIWMKMGRGLSLLFVEQFKIFKDLSFHLRSGITSEEADEWKNILNAQEYIWPIGTGKGWKNIFNPVPRVCEKISSVTTKLINTNTTDFNKRKLEEKDDNNESKRQKLQSVSDSETQVPGIVMSNKNKCEKETTKSSVLIESSNEAESSGKNDVMNVVKYDNLSVDSTKVCKSKLVSSKDNVTKGEASKEKEKCVNISNNNMRSESEEKDNLLDSSNGSKSSLKVFNPEKLEGCEESLHSSNILTVSKGKEGTIFAECQVRVCKIFSKDYFIKYLQEANAIGKEAQNIDDQRFLLKVTNITVGLILAAIATGWFGDKDIIKWIRRGRKLNLQIEKQFNLYRKLSTYLINNVDQQEQEWKKILDETKYFWPADKHDPWTNLFGYIPTICNGVDIDAVINIDTSESETKPMEISSDASVKANAPEQETESDIHILNQNRKIDNEEINTSKITQSEIPILEQTPSDSIISSSLETKDAIKFSKEYFMSMLEKSGAVQELKGKTLNERTLSNISDVTIGHALAALSVGLFTDKDIMKWIKKGSEIDPQLAQKYKKMGKALPALFKDQFMKYKQLSAYLIKEAEENDIKSWLEILNKSFVWPEDTNGGWKIIFGEVPELCKKIDCEKRTILVMSPENVMKDIGKSNEKISTFDSSIEKEPSKINSGTSVLINTLVDVNNATPEKSKFQATSLEITESDKCLHEVSSNSNKENTDAVINIKTSESETTPMEISSDASLKANAPEQETESDIYILNQNRKIDNEEINTSKITQSEIPILEQTPSDRITSSSSENKEVIKFSKEYFMSMLEKSGAVQELKVKTLNERTLSNISDVTIGHALAALSVGLFTDKDIMKWIKKGSEIDPQLAQKYKKMGKALPALFKDQFMKYKQLSAYLIKEAEEIDIKSWLEILNKSFVWPEDTNGGWKIIFGEVPELCKKIDCEKRTILFMSPENVMKDSGKSNEKSSTFYSSIENETTEINSGASMLINTLVDVNNAKPEKFKFQASSLEITESDKCLHEVSNCNKVNTDAVINIKTPESETKPMEISSDASVKANAPEQETESDIYILNRNRKIDNEEINTSIITQSEIPILEQTPLDRITSSSLETKEAIKFSKEYFMSMLEKSGAVQELKVKTLNERTLSNISDVTIGHVLAAMAVGLFTDKEIIKWIKKGSQIDPQLAQKYKKMGKALPALFKDQCMKYKQLSAYLIKEAEENDIKSWLEILNKSFVWPEDINGGWKIIFGEVPELCKKIDREKGSILVMSPENVMKDSEKSNEKSSTFDSSIENEPSKINSGVSVLINTLVDVNNATPEKSKFQVSSIEITESDKCLHEASSNSTKANREIDESNHLMIGLKKVDGRSNDAPNQNYSDPLFKDANTSLNRTGSNLAKEEESVALIVKKNISCKDCTQSPSNLEVNAIDSEIKSIESENKILLKPTENNDKAVDDIDIDNRDPVKGTNEKVDKLSTKCSLIGLDQIESVCSEVKEDNLPIIFENYTITESTTNKISTVNENMNTETFSTKGASIVPEVHILIENEKEKGNFDGCKSSDNLSELSKCKKVPEDKFTIEYFVSNLENAGAINCESGKKDLKVLLKVTNISIGLVLAAIAMGSFTDMDILKWIRKGRKMTHLLENQFKCYKQFSVYLMKGITKSNFKKWEQLLENTKYVWPVEDSFGWEIIFGEVPEICQELDFANLESMLENESLSLGNIADSTKENKQTKDSCQPSFLTNTPIIENVIESFIDEFEKIEKDVSMITTNAPIIESPTNKSSTVVENMEASSTQVTSIISEVHTLKEYEKGKCNLDDLESSKTISDFKICKSVPEIKFAIEYFLSKLENAGAIHTESGNKSMQGLLKVTNITIGLVLAAIATGKFTDVDILKWIRKGRKLNQLLENQFKFYKKLSAYLMKGITKGDIKEWDKLLDNTKYVWPVEGSIGWELIFGEIPEICQELDFDNLDNEKRSISVKKTENVIQDNGKSDENNSAFDSNVENYPSKRILGASEMIDTLADVNNTTPKKAIVKDSSIEIRKGSTFEISKTGLSDKALSEARSESNESEKQEKECVKNLVLEHASSSFKVKDSVGFSRDYFMSILEKAGAIESIKEESSTQTKLLKIEDVTIGHVTATKAVGFFKDQDIIKWIKQGSKIDPKLSQTYAKMGKALPALFVEQFKRYKQLSLYLLNKVEEQDFEKWIELLNKSFVWPKDIKDGWRNVFGEIPELIMKVDCQVRIAPDTTDNKREEDGKDNDEVNARIHEAKVEALTPSVTTSECKKMDMGTSADSNRSKMEDIPLSDITEIKPLADTSAMKIDKDKLKDKFKRVPLHQSVQDKLNVTSSRVVNVEEISDKNDTVIESQVNFKKQGINCSNEESSNVGKSKDTITIENKNEKSSLNTNLSETIPFDDASSSTSKDIDRGSLHSKKNEKIFSKEYFIILLEKADAITMDISEKGTRNLLKVSKVTVGLVLAAKSTGIFTDQDIMKWVRKGKKIEPTLSQKWKQMGKALGIIFLEQLKKYKELSEYLMYRVDPLDIESWVYLINSCMYLWPTEGKNDWSRIFGSEVPQLCNKIHSVEEKTVISEDMKSNTATASTHPEDGHSSTPNEPSKDLEKQKSKLEANFLGFDVSKKPKEISLNQKSKTTSTILDSDETKQSNETLSLKKIEPEISSNLDSSKQEISNNENSITKTVFDNEYFISLLKEAGVIKSKVIESSNVNSLLPVKEITLGLVLAAKSTNFYSDQEIMKWIKNVKKVEPSLAQEWKKVGKSKMLHIFLEQFRKLNQLLYYLQNQVEEADIATWKILLNQKYMWPVGEGKRWGNVFNEIPNLCNKIDNVSIEQSIDTAAAGCDIKSENISTSIAETTCAIEEKPIEHEKDSSPKISYVKDLSLVNTSELGKKGISSPNEFKLVDNVKISAESLKEKTELDPKNLIRLNKYYFMGLLTNAGAFKSELVPVSRIKKSLVRRLVAVSSAQLTVGFVVGAFVIGQDEAQIKQWINDCMPPLIINNLPGINQQMALYLKLGAYLQHDVPLDHVEEWKKLLNSRYILPSVNNLVWTNVFEKEPLLSKNIDLPFLRAQSVQKDSSKSIISEDRNSNTATAKARPVNVESNVNQVDVLDEKIITEAVFDKIYFTSMLKESGAIKSTVTESSDVNILLPVEKMTLDLVIAAKTTNKYSDQEIMKWIKKVKKVKPCLAQEWKKMGKSISVMFIEQFKKLKKLSDYLQNEVEPTDIATWKNLLKQEYIWPIAERKGWGNVFDEIPGLCNKVDNVNLEQCNDSVSTENSIKSKESDIKVLFLVDKSELEKEGISSTNQLKEVDTSKIPEVTLKEKIVSKSKKINRFDKTYFVDLITKAGALKSELVPMSREKCTLVRSLIPICTTKLTVGFVVGAFVIDKTASEIVQWIKKCMPSYDIVKLLGVNQQMTLFSKLGTYLQQAFPYEHAEEWKKLLNTRFIQPSVDKFVWTNIFDKEPIICKNIDISHLKQDSVIYKNMESSIKEISTVHKTEMGKEPISTPKESKDIETKIPAVTNIDKDYFSAELEKAGAVIVNPVDKKKMLTFVPKITVALVLSAKAIGDFSDEEILKWIKNGEKMSPLLEQQFEMYKQFALYLIKLNDLVLTQQWNHLIKRTEYVWPVGRRRSWVNIFGELSGPCKVVNVMQIYSIKDDNTNVNIIDSSMSSQQKSIDSGNASLKENMVAKTKYLSRLNKSYFTDLLTVAGALKTEIVTMSFTKKSLITISTAKLTVGIVAGAFVIGQQQGQIKQWIKKCMFSYNIDKRPGVNDQMTLYLKLATYLQHDVPLDHVEEWKTILNSKYIPPSVDKLDWTNVFEKEPILCENIDLTSLKVQTDSTDSVKSVDIKPNTATSKIQPVNFNSNLIKKIKKDYSGQGYVTQSKEYSSIPTTTTTQFTNSYAAMAHPGHYSAPTTTHPADYSTPPPITHPAHYSAPPTTQPGHYSTPPPPLTIHPAHYSAPPTKHPSHYSAPPPTTYTGVTGQLPSGQPGAYYPNQPQAVTSQTTPYYTNLYGNQQAAPSQTTGTAAAYDANYYQYYGGSGQAGTSYGGQGTVNVLENQYAQGQGTYGTLPYNTLGQPTVIGTSVAQDQTASYAQTNAAYGTQYVMPGATSQIDSSAPASDLSSIPVPEDENEIRKNIFFSVPEDEDEIRKNIFFYDFPKELSDEHLKSIFNLIGEVKEFSRDKDAADFCNIKMKDASCVFKMFRVLNGFKTDKSDVTWKVNVVNARLFTKPEKKFGKNLFEETKICERIKAIIDPVINPVITFETSMAFSVNHEKKKRSRSRSMDSEPTRDLDKFRKNRSRSRSPEKRKTRSNSRTKKLESGRDFDKAGIKRSRSRSQGKRNRRSRSRSRNLDTSQALNKSKKNRSRSRSPGKRRRSRSRSKNLEPKRDLDKFRKNRSRSRSPDIRKRRSKSKSKSIELPMAYIQSRKNRPRSSSPGKRKKRSRSRTPDKRKRSKSPKRRRSRSGSPRRRSRSPERQRRSNSRSPRRKKSRSPRRNNSRSQDRTQQIRLRRVKRQMLRTNSPSSSFHSEDKSSSIDVQNQSVSLDKKIVNPHPGQSRSHDRSGRKSSSVDKTIKSISSDHPFVSEDKRSIEVDNITISLSKSILNPILGRCGSKKMNRPPGLILPDTNCVTEFVFNTQWTAAIIAKLLNGFRFPDRHLKVKLKVDEEVEKVSKDREEFTNNRLEQLLHLNQDIFVGNVQTHIYRKGVYDIFGYKTRPCMNEDCSSRNRNCGDYHNIYEQRRDLRFYSYSEEECPKAKRGECPEGDECDKAHTSVERAYHMRRIHQEVCPYDGLNDEKCPRNYCIYAHAETPEVLYSSSWRDVHMSGLGQTFEYLVGAVHNLRHIETTKVGVYVIVVSPSQYMCRWLFESVQDLVKDYRLKSAVITDTKFSCDGAKILFGTPENLMSLLRIEEVEITGTLAAIIWDDSSLLLASYLQEMKLIARYLTTGRKYTHTS</sequence>
<gene>
    <name evidence="4" type="ORF">MNOR_LOCUS34651</name>
</gene>
<feature type="compositionally biased region" description="Basic residues" evidence="2">
    <location>
        <begin position="4497"/>
        <end position="4541"/>
    </location>
</feature>
<feature type="compositionally biased region" description="Basic residues" evidence="2">
    <location>
        <begin position="4400"/>
        <end position="4419"/>
    </location>
</feature>
<feature type="region of interest" description="Disordered" evidence="2">
    <location>
        <begin position="2331"/>
        <end position="2355"/>
    </location>
</feature>
<evidence type="ECO:0000256" key="1">
    <source>
        <dbReference type="PROSITE-ProRule" id="PRU00723"/>
    </source>
</evidence>
<reference evidence="4 5" key="1">
    <citation type="submission" date="2024-05" db="EMBL/GenBank/DDBJ databases">
        <authorList>
            <person name="Wallberg A."/>
        </authorList>
    </citation>
    <scope>NUCLEOTIDE SEQUENCE [LARGE SCALE GENOMIC DNA]</scope>
</reference>
<keyword evidence="1" id="KW-0862">Zinc</keyword>
<evidence type="ECO:0000313" key="4">
    <source>
        <dbReference type="EMBL" id="CAL4175479.1"/>
    </source>
</evidence>
<feature type="compositionally biased region" description="Polar residues" evidence="2">
    <location>
        <begin position="285"/>
        <end position="295"/>
    </location>
</feature>
<feature type="compositionally biased region" description="Basic and acidic residues" evidence="2">
    <location>
        <begin position="4627"/>
        <end position="4643"/>
    </location>
</feature>
<feature type="region of interest" description="Disordered" evidence="2">
    <location>
        <begin position="253"/>
        <end position="295"/>
    </location>
</feature>
<feature type="compositionally biased region" description="Basic and acidic residues" evidence="2">
    <location>
        <begin position="2441"/>
        <end position="2454"/>
    </location>
</feature>
<dbReference type="InterPro" id="IPR035979">
    <property type="entry name" value="RBD_domain_sf"/>
</dbReference>
<dbReference type="SUPFAM" id="SSF54928">
    <property type="entry name" value="RNA-binding domain, RBD"/>
    <property type="match status" value="1"/>
</dbReference>
<dbReference type="GO" id="GO:0048024">
    <property type="term" value="P:regulation of mRNA splicing, via spliceosome"/>
    <property type="evidence" value="ECO:0007669"/>
    <property type="project" value="TreeGrafter"/>
</dbReference>
<dbReference type="InterPro" id="IPR000571">
    <property type="entry name" value="Znf_CCCH"/>
</dbReference>
<dbReference type="EMBL" id="CAXKWB010054186">
    <property type="protein sequence ID" value="CAL4175479.1"/>
    <property type="molecule type" value="Genomic_DNA"/>
</dbReference>
<feature type="compositionally biased region" description="Basic residues" evidence="2">
    <location>
        <begin position="4549"/>
        <end position="4567"/>
    </location>
</feature>
<dbReference type="Proteomes" id="UP001497623">
    <property type="component" value="Unassembled WGS sequence"/>
</dbReference>
<comment type="caution">
    <text evidence="4">The sequence shown here is derived from an EMBL/GenBank/DDBJ whole genome shotgun (WGS) entry which is preliminary data.</text>
</comment>
<feature type="compositionally biased region" description="Basic residues" evidence="2">
    <location>
        <begin position="4366"/>
        <end position="4386"/>
    </location>
</feature>
<feature type="region of interest" description="Disordered" evidence="2">
    <location>
        <begin position="791"/>
        <end position="810"/>
    </location>
</feature>
<feature type="compositionally biased region" description="Basic residues" evidence="2">
    <location>
        <begin position="4464"/>
        <end position="4484"/>
    </location>
</feature>
<dbReference type="GO" id="GO:0008270">
    <property type="term" value="F:zinc ion binding"/>
    <property type="evidence" value="ECO:0007669"/>
    <property type="project" value="UniProtKB-KW"/>
</dbReference>
<feature type="compositionally biased region" description="Basic and acidic residues" evidence="2">
    <location>
        <begin position="4452"/>
        <end position="4463"/>
    </location>
</feature>
<feature type="compositionally biased region" description="Polar residues" evidence="2">
    <location>
        <begin position="180"/>
        <end position="189"/>
    </location>
</feature>
<dbReference type="SUPFAM" id="SSF52540">
    <property type="entry name" value="P-loop containing nucleoside triphosphate hydrolases"/>
    <property type="match status" value="1"/>
</dbReference>
<dbReference type="PANTHER" id="PTHR46528">
    <property type="entry name" value="PROTEIN SON"/>
    <property type="match status" value="1"/>
</dbReference>
<feature type="non-terminal residue" evidence="4">
    <location>
        <position position="5025"/>
    </location>
</feature>
<feature type="region of interest" description="Disordered" evidence="2">
    <location>
        <begin position="164"/>
        <end position="207"/>
    </location>
</feature>
<feature type="region of interest" description="Disordered" evidence="2">
    <location>
        <begin position="2431"/>
        <end position="2481"/>
    </location>
</feature>
<dbReference type="GO" id="GO:0051726">
    <property type="term" value="P:regulation of cell cycle"/>
    <property type="evidence" value="ECO:0007669"/>
    <property type="project" value="InterPro"/>
</dbReference>
<dbReference type="PROSITE" id="PS50103">
    <property type="entry name" value="ZF_C3H1"/>
    <property type="match status" value="1"/>
</dbReference>
<feature type="compositionally biased region" description="Basic and acidic residues" evidence="2">
    <location>
        <begin position="4352"/>
        <end position="4365"/>
    </location>
</feature>
<protein>
    <recommendedName>
        <fullName evidence="3">C3H1-type domain-containing protein</fullName>
    </recommendedName>
</protein>
<feature type="compositionally biased region" description="Polar residues" evidence="2">
    <location>
        <begin position="1344"/>
        <end position="1355"/>
    </location>
</feature>
<feature type="compositionally biased region" description="Basic and acidic residues" evidence="2">
    <location>
        <begin position="4387"/>
        <end position="4399"/>
    </location>
</feature>
<feature type="compositionally biased region" description="Basic and acidic residues" evidence="2">
    <location>
        <begin position="164"/>
        <end position="177"/>
    </location>
</feature>
<feature type="region of interest" description="Disordered" evidence="2">
    <location>
        <begin position="479"/>
        <end position="499"/>
    </location>
</feature>
<keyword evidence="1" id="KW-0863">Zinc-finger</keyword>
<keyword evidence="5" id="KW-1185">Reference proteome</keyword>
<dbReference type="Gene3D" id="3.40.50.300">
    <property type="entry name" value="P-loop containing nucleotide triphosphate hydrolases"/>
    <property type="match status" value="1"/>
</dbReference>
<evidence type="ECO:0000256" key="2">
    <source>
        <dbReference type="SAM" id="MobiDB-lite"/>
    </source>
</evidence>